<comment type="function">
    <text evidence="5">Negative regulator of class I heat shock genes (grpE-dnaK-dnaJ and groELS operons). Prevents heat-shock induction of these operons.</text>
</comment>
<dbReference type="Gene3D" id="1.10.10.10">
    <property type="entry name" value="Winged helix-like DNA-binding domain superfamily/Winged helix DNA-binding domain"/>
    <property type="match status" value="1"/>
</dbReference>
<protein>
    <recommendedName>
        <fullName evidence="5">Heat-inducible transcription repressor HrcA</fullName>
    </recommendedName>
</protein>
<keyword evidence="3 5" id="KW-0346">Stress response</keyword>
<evidence type="ECO:0000256" key="1">
    <source>
        <dbReference type="ARBA" id="ARBA00022491"/>
    </source>
</evidence>
<dbReference type="Gene3D" id="3.30.390.60">
    <property type="entry name" value="Heat-inducible transcription repressor hrca homolog, domain 3"/>
    <property type="match status" value="1"/>
</dbReference>
<keyword evidence="8" id="KW-1185">Reference proteome</keyword>
<dbReference type="PIRSF" id="PIRSF005485">
    <property type="entry name" value="HrcA"/>
    <property type="match status" value="1"/>
</dbReference>
<evidence type="ECO:0000313" key="8">
    <source>
        <dbReference type="Proteomes" id="UP001197974"/>
    </source>
</evidence>
<dbReference type="Gene3D" id="3.30.450.40">
    <property type="match status" value="1"/>
</dbReference>
<dbReference type="InterPro" id="IPR036388">
    <property type="entry name" value="WH-like_DNA-bd_sf"/>
</dbReference>
<keyword evidence="4 5" id="KW-0804">Transcription</keyword>
<comment type="similarity">
    <text evidence="5">Belongs to the HrcA family.</text>
</comment>
<dbReference type="NCBIfam" id="TIGR00331">
    <property type="entry name" value="hrcA"/>
    <property type="match status" value="1"/>
</dbReference>
<evidence type="ECO:0000256" key="2">
    <source>
        <dbReference type="ARBA" id="ARBA00023015"/>
    </source>
</evidence>
<sequence>MLTGRQLNILQVIVDGFIHSGQPIGSRTLSKKQDILYSSATIRNDMADLEEMGLIEKTHSSSGRIPSEKGYRYYVDHLISPQKLKKDEIVVIKSVFAEKIYELERIVQNSAKILSDLTNYTSIILGPKFTENKLKRIQIIPINDDTVVAIIVTSNGYVSNRTISFPESIDPSEIERMVNILNDRLVGVPLQQLKNKIYKEVAVLLRENLENYDSLIQLLSGTLSIDEKEKLYFGGKTNIFKQPEFHDVAMMRSFMQLIEKEESLYPLLHANQTGIKVKIGTENDAVEMKNCSLITATYSIGGSQLGTIGVIGPTRMEYSRVISLIQLVANDLSKIVTNFYD</sequence>
<dbReference type="InterPro" id="IPR021153">
    <property type="entry name" value="HrcA_C"/>
</dbReference>
<feature type="domain" description="Heat-inducible transcription repressor HrcA C-terminal" evidence="6">
    <location>
        <begin position="104"/>
        <end position="322"/>
    </location>
</feature>
<dbReference type="EMBL" id="CP129013">
    <property type="protein sequence ID" value="WLR43998.1"/>
    <property type="molecule type" value="Genomic_DNA"/>
</dbReference>
<keyword evidence="1 5" id="KW-0678">Repressor</keyword>
<dbReference type="PANTHER" id="PTHR34824">
    <property type="entry name" value="HEAT-INDUCIBLE TRANSCRIPTION REPRESSOR HRCA"/>
    <property type="match status" value="1"/>
</dbReference>
<reference evidence="7 8" key="1">
    <citation type="submission" date="2023-06" db="EMBL/GenBank/DDBJ databases">
        <title>Five Gram-positive bacteria isolated from mangrove sediments in Shenzhen, Guangdong, China.</title>
        <authorList>
            <person name="Yu S."/>
            <person name="Zheng W."/>
            <person name="Huang Y."/>
        </authorList>
    </citation>
    <scope>NUCLEOTIDE SEQUENCE [LARGE SCALE GENOMIC DNA]</scope>
    <source>
        <strain evidence="7 8">SaN35-3</strain>
    </source>
</reference>
<dbReference type="InterPro" id="IPR023120">
    <property type="entry name" value="WHTH_transcript_rep_HrcA_IDD"/>
</dbReference>
<dbReference type="Proteomes" id="UP001197974">
    <property type="component" value="Chromosome"/>
</dbReference>
<dbReference type="InterPro" id="IPR036390">
    <property type="entry name" value="WH_DNA-bd_sf"/>
</dbReference>
<dbReference type="InterPro" id="IPR002571">
    <property type="entry name" value="HrcA"/>
</dbReference>
<name>A0ABY9K080_9BACI</name>
<dbReference type="InterPro" id="IPR029016">
    <property type="entry name" value="GAF-like_dom_sf"/>
</dbReference>
<accession>A0ABY9K080</accession>
<keyword evidence="2 5" id="KW-0805">Transcription regulation</keyword>
<evidence type="ECO:0000256" key="4">
    <source>
        <dbReference type="ARBA" id="ARBA00023163"/>
    </source>
</evidence>
<evidence type="ECO:0000259" key="6">
    <source>
        <dbReference type="Pfam" id="PF01628"/>
    </source>
</evidence>
<dbReference type="SUPFAM" id="SSF46785">
    <property type="entry name" value="Winged helix' DNA-binding domain"/>
    <property type="match status" value="1"/>
</dbReference>
<dbReference type="HAMAP" id="MF_00081">
    <property type="entry name" value="HrcA"/>
    <property type="match status" value="1"/>
</dbReference>
<gene>
    <name evidence="5 7" type="primary">hrcA</name>
    <name evidence="7" type="ORF">LC087_07815</name>
</gene>
<dbReference type="RefSeq" id="WP_226539847.1">
    <property type="nucleotide sequence ID" value="NZ_CP129013.1"/>
</dbReference>
<dbReference type="Pfam" id="PF01628">
    <property type="entry name" value="HrcA"/>
    <property type="match status" value="1"/>
</dbReference>
<organism evidence="7 8">
    <name type="scientific">Bacillus carboniphilus</name>
    <dbReference type="NCBI Taxonomy" id="86663"/>
    <lineage>
        <taxon>Bacteria</taxon>
        <taxon>Bacillati</taxon>
        <taxon>Bacillota</taxon>
        <taxon>Bacilli</taxon>
        <taxon>Bacillales</taxon>
        <taxon>Bacillaceae</taxon>
        <taxon>Bacillus</taxon>
    </lineage>
</organism>
<evidence type="ECO:0000256" key="5">
    <source>
        <dbReference type="HAMAP-Rule" id="MF_00081"/>
    </source>
</evidence>
<evidence type="ECO:0000313" key="7">
    <source>
        <dbReference type="EMBL" id="WLR43998.1"/>
    </source>
</evidence>
<dbReference type="SUPFAM" id="SSF55781">
    <property type="entry name" value="GAF domain-like"/>
    <property type="match status" value="1"/>
</dbReference>
<evidence type="ECO:0000256" key="3">
    <source>
        <dbReference type="ARBA" id="ARBA00023016"/>
    </source>
</evidence>
<proteinExistence type="inferred from homology"/>
<dbReference type="PANTHER" id="PTHR34824:SF1">
    <property type="entry name" value="HEAT-INDUCIBLE TRANSCRIPTION REPRESSOR HRCA"/>
    <property type="match status" value="1"/>
</dbReference>